<organism evidence="20 21">
    <name type="scientific">Chenopodium quinoa</name>
    <name type="common">Quinoa</name>
    <dbReference type="NCBI Taxonomy" id="63459"/>
    <lineage>
        <taxon>Eukaryota</taxon>
        <taxon>Viridiplantae</taxon>
        <taxon>Streptophyta</taxon>
        <taxon>Embryophyta</taxon>
        <taxon>Tracheophyta</taxon>
        <taxon>Spermatophyta</taxon>
        <taxon>Magnoliopsida</taxon>
        <taxon>eudicotyledons</taxon>
        <taxon>Gunneridae</taxon>
        <taxon>Pentapetalae</taxon>
        <taxon>Caryophyllales</taxon>
        <taxon>Chenopodiaceae</taxon>
        <taxon>Chenopodioideae</taxon>
        <taxon>Atripliceae</taxon>
        <taxon>Chenopodium</taxon>
    </lineage>
</organism>
<dbReference type="InterPro" id="IPR002902">
    <property type="entry name" value="GNK2"/>
</dbReference>
<evidence type="ECO:0000259" key="18">
    <source>
        <dbReference type="PROSITE" id="PS50011"/>
    </source>
</evidence>
<dbReference type="PANTHER" id="PTHR47973">
    <property type="entry name" value="CYSTEINE-RICH RECEPTOR-LIKE PROTEIN KINASE 3"/>
    <property type="match status" value="1"/>
</dbReference>
<evidence type="ECO:0000256" key="1">
    <source>
        <dbReference type="ARBA" id="ARBA00004167"/>
    </source>
</evidence>
<dbReference type="GO" id="GO:0004674">
    <property type="term" value="F:protein serine/threonine kinase activity"/>
    <property type="evidence" value="ECO:0007669"/>
    <property type="project" value="UniProtKB-KW"/>
</dbReference>
<dbReference type="EnsemblPlants" id="AUR62000962-RA">
    <property type="protein sequence ID" value="AUR62000962-RA:cds"/>
    <property type="gene ID" value="AUR62000962"/>
</dbReference>
<keyword evidence="11 17" id="KW-1133">Transmembrane helix</keyword>
<evidence type="ECO:0000256" key="7">
    <source>
        <dbReference type="ARBA" id="ARBA00022737"/>
    </source>
</evidence>
<keyword evidence="21" id="KW-1185">Reference proteome</keyword>
<dbReference type="InterPro" id="IPR011009">
    <property type="entry name" value="Kinase-like_dom_sf"/>
</dbReference>
<reference evidence="20" key="1">
    <citation type="journal article" date="2017" name="Nature">
        <title>The genome of Chenopodium quinoa.</title>
        <authorList>
            <person name="Jarvis D.E."/>
            <person name="Ho Y.S."/>
            <person name="Lightfoot D.J."/>
            <person name="Schmoeckel S.M."/>
            <person name="Li B."/>
            <person name="Borm T.J.A."/>
            <person name="Ohyanagi H."/>
            <person name="Mineta K."/>
            <person name="Michell C.T."/>
            <person name="Saber N."/>
            <person name="Kharbatia N.M."/>
            <person name="Rupper R.R."/>
            <person name="Sharp A.R."/>
            <person name="Dally N."/>
            <person name="Boughton B.A."/>
            <person name="Woo Y.H."/>
            <person name="Gao G."/>
            <person name="Schijlen E.G.W.M."/>
            <person name="Guo X."/>
            <person name="Momin A.A."/>
            <person name="Negrao S."/>
            <person name="Al-Babili S."/>
            <person name="Gehring C."/>
            <person name="Roessner U."/>
            <person name="Jung C."/>
            <person name="Murphy K."/>
            <person name="Arold S.T."/>
            <person name="Gojobori T."/>
            <person name="van der Linden C.G."/>
            <person name="van Loo E.N."/>
            <person name="Jellen E.N."/>
            <person name="Maughan P.J."/>
            <person name="Tester M."/>
        </authorList>
    </citation>
    <scope>NUCLEOTIDE SEQUENCE [LARGE SCALE GENOMIC DNA]</scope>
    <source>
        <strain evidence="20">cv. PI 614886</strain>
    </source>
</reference>
<comment type="catalytic activity">
    <reaction evidence="15">
        <text>L-seryl-[protein] + ATP = O-phospho-L-seryl-[protein] + ADP + H(+)</text>
        <dbReference type="Rhea" id="RHEA:17989"/>
        <dbReference type="Rhea" id="RHEA-COMP:9863"/>
        <dbReference type="Rhea" id="RHEA-COMP:11604"/>
        <dbReference type="ChEBI" id="CHEBI:15378"/>
        <dbReference type="ChEBI" id="CHEBI:29999"/>
        <dbReference type="ChEBI" id="CHEBI:30616"/>
        <dbReference type="ChEBI" id="CHEBI:83421"/>
        <dbReference type="ChEBI" id="CHEBI:456216"/>
    </reaction>
</comment>
<evidence type="ECO:0000256" key="4">
    <source>
        <dbReference type="ARBA" id="ARBA00022679"/>
    </source>
</evidence>
<evidence type="ECO:0000256" key="14">
    <source>
        <dbReference type="ARBA" id="ARBA00023180"/>
    </source>
</evidence>
<proteinExistence type="predicted"/>
<evidence type="ECO:0000256" key="6">
    <source>
        <dbReference type="ARBA" id="ARBA00022729"/>
    </source>
</evidence>
<keyword evidence="12 17" id="KW-0472">Membrane</keyword>
<dbReference type="SMART" id="SM00220">
    <property type="entry name" value="S_TKc"/>
    <property type="match status" value="1"/>
</dbReference>
<dbReference type="GO" id="GO:0005524">
    <property type="term" value="F:ATP binding"/>
    <property type="evidence" value="ECO:0007669"/>
    <property type="project" value="UniProtKB-KW"/>
</dbReference>
<evidence type="ECO:0000256" key="12">
    <source>
        <dbReference type="ARBA" id="ARBA00023136"/>
    </source>
</evidence>
<dbReference type="Pfam" id="PF01657">
    <property type="entry name" value="Stress-antifung"/>
    <property type="match status" value="2"/>
</dbReference>
<keyword evidence="9" id="KW-0418">Kinase</keyword>
<keyword evidence="8" id="KW-0547">Nucleotide-binding</keyword>
<dbReference type="InterPro" id="IPR008271">
    <property type="entry name" value="Ser/Thr_kinase_AS"/>
</dbReference>
<dbReference type="Gramene" id="AUR62000962-RA">
    <property type="protein sequence ID" value="AUR62000962-RA:cds"/>
    <property type="gene ID" value="AUR62000962"/>
</dbReference>
<dbReference type="FunFam" id="1.10.510.10:FF:000336">
    <property type="entry name" value="Cysteine-rich receptor-like protein kinase 2"/>
    <property type="match status" value="1"/>
</dbReference>
<dbReference type="InterPro" id="IPR000719">
    <property type="entry name" value="Prot_kinase_dom"/>
</dbReference>
<keyword evidence="4" id="KW-0808">Transferase</keyword>
<dbReference type="InterPro" id="IPR038408">
    <property type="entry name" value="GNK2_sf"/>
</dbReference>
<evidence type="ECO:0000256" key="16">
    <source>
        <dbReference type="ARBA" id="ARBA00047951"/>
    </source>
</evidence>
<evidence type="ECO:0000256" key="11">
    <source>
        <dbReference type="ARBA" id="ARBA00022989"/>
    </source>
</evidence>
<reference evidence="20" key="2">
    <citation type="submission" date="2021-03" db="UniProtKB">
        <authorList>
            <consortium name="EnsemblPlants"/>
        </authorList>
    </citation>
    <scope>IDENTIFICATION</scope>
</reference>
<evidence type="ECO:0000256" key="17">
    <source>
        <dbReference type="SAM" id="Phobius"/>
    </source>
</evidence>
<feature type="transmembrane region" description="Helical" evidence="17">
    <location>
        <begin position="211"/>
        <end position="234"/>
    </location>
</feature>
<dbReference type="CDD" id="cd23509">
    <property type="entry name" value="Gnk2-like"/>
    <property type="match status" value="2"/>
</dbReference>
<dbReference type="Gene3D" id="3.30.430.20">
    <property type="entry name" value="Gnk2 domain, C-X8-C-X2-C motif"/>
    <property type="match status" value="2"/>
</dbReference>
<feature type="domain" description="Protein kinase" evidence="18">
    <location>
        <begin position="270"/>
        <end position="528"/>
    </location>
</feature>
<evidence type="ECO:0000256" key="8">
    <source>
        <dbReference type="ARBA" id="ARBA00022741"/>
    </source>
</evidence>
<dbReference type="Proteomes" id="UP000596660">
    <property type="component" value="Unplaced"/>
</dbReference>
<dbReference type="FunFam" id="3.30.430.20:FF:000015">
    <property type="entry name" value="Cysteine-rich receptor-like protein kinase 3"/>
    <property type="match status" value="1"/>
</dbReference>
<dbReference type="OMA" id="YSFYQES"/>
<sequence>MYNLAQKINTQSWASFSTNSSNVKSPMFGLIQCYEDLSQTDCQLCFAASRTRLPTCIPSVSASLFLDGCFLRYDNYSFYEEPLNPKLNGRNCSTNNGKVDVNQRSEFAKSVRTVIDEAMEKGLKNGGFGVAEVNDRKRMNKLYALAQCWKTVSATGCKACLNKASEQVTQCVPSREGRGFNAGCYLRYSTNKFYGDHNHTRGHHGLHRHGYIAAIILASAAMLMFLSFSSYLVYIRYSKWKKEENEVSRRFAKVGLNFNYEVLEEATNFFDLSNKLGQGGAGIVFKGTLPNGQAIAVKRLFFNTTQWANEFFNEVNLIRHVQHKNLVKLLGCSIEGPESLLVYEFVPKKSLDHYLFGAQSLDWKQRVQIIVGTAEGLAYLHGGTQTRIIHRDIKCSNILLDEDFIPKIADFGLVRSIASGRSHLSTGIAGTLGYMAPEYLVRGQLTEKADVYSFGVIVLEIISSRKNVFIQESQSLLQSVWNLYRLGRHYECVDPYLGTEFQEEVLKVLHIGLLCTQASVPLRPSMAQ</sequence>
<evidence type="ECO:0000256" key="9">
    <source>
        <dbReference type="ARBA" id="ARBA00022777"/>
    </source>
</evidence>
<dbReference type="SUPFAM" id="SSF56112">
    <property type="entry name" value="Protein kinase-like (PK-like)"/>
    <property type="match status" value="1"/>
</dbReference>
<comment type="subcellular location">
    <subcellularLocation>
        <location evidence="1">Membrane</location>
        <topology evidence="1">Single-pass membrane protein</topology>
    </subcellularLocation>
</comment>
<evidence type="ECO:0000256" key="10">
    <source>
        <dbReference type="ARBA" id="ARBA00022840"/>
    </source>
</evidence>
<dbReference type="FunFam" id="3.30.430.20:FF:000029">
    <property type="entry name" value="Cysteine-rich receptor-like protein kinase 42"/>
    <property type="match status" value="1"/>
</dbReference>
<feature type="domain" description="Gnk2-homologous" evidence="19">
    <location>
        <begin position="1"/>
        <end position="78"/>
    </location>
</feature>
<keyword evidence="7" id="KW-0677">Repeat</keyword>
<dbReference type="PROSITE" id="PS51473">
    <property type="entry name" value="GNK2"/>
    <property type="match status" value="2"/>
</dbReference>
<dbReference type="Gene3D" id="3.30.200.20">
    <property type="entry name" value="Phosphorylase Kinase, domain 1"/>
    <property type="match status" value="1"/>
</dbReference>
<accession>A0A803KPK6</accession>
<dbReference type="AlphaFoldDB" id="A0A803KPK6"/>
<dbReference type="PROSITE" id="PS50011">
    <property type="entry name" value="PROTEIN_KINASE_DOM"/>
    <property type="match status" value="1"/>
</dbReference>
<dbReference type="InterPro" id="IPR001245">
    <property type="entry name" value="Ser-Thr/Tyr_kinase_cat_dom"/>
</dbReference>
<comment type="catalytic activity">
    <reaction evidence="16">
        <text>L-threonyl-[protein] + ATP = O-phospho-L-threonyl-[protein] + ADP + H(+)</text>
        <dbReference type="Rhea" id="RHEA:46608"/>
        <dbReference type="Rhea" id="RHEA-COMP:11060"/>
        <dbReference type="Rhea" id="RHEA-COMP:11605"/>
        <dbReference type="ChEBI" id="CHEBI:15378"/>
        <dbReference type="ChEBI" id="CHEBI:30013"/>
        <dbReference type="ChEBI" id="CHEBI:30616"/>
        <dbReference type="ChEBI" id="CHEBI:61977"/>
        <dbReference type="ChEBI" id="CHEBI:456216"/>
    </reaction>
</comment>
<evidence type="ECO:0000256" key="3">
    <source>
        <dbReference type="ARBA" id="ARBA00022553"/>
    </source>
</evidence>
<keyword evidence="13" id="KW-0675">Receptor</keyword>
<evidence type="ECO:0000259" key="19">
    <source>
        <dbReference type="PROSITE" id="PS51473"/>
    </source>
</evidence>
<keyword evidence="5 17" id="KW-0812">Transmembrane</keyword>
<keyword evidence="6" id="KW-0732">Signal</keyword>
<dbReference type="FunFam" id="3.30.200.20:FF:000177">
    <property type="entry name" value="Cysteine-rich receptor-like protein kinase 2"/>
    <property type="match status" value="1"/>
</dbReference>
<evidence type="ECO:0000256" key="15">
    <source>
        <dbReference type="ARBA" id="ARBA00047558"/>
    </source>
</evidence>
<evidence type="ECO:0000313" key="21">
    <source>
        <dbReference type="Proteomes" id="UP000596660"/>
    </source>
</evidence>
<feature type="domain" description="Gnk2-homologous" evidence="19">
    <location>
        <begin position="87"/>
        <end position="193"/>
    </location>
</feature>
<dbReference type="Pfam" id="PF07714">
    <property type="entry name" value="PK_Tyr_Ser-Thr"/>
    <property type="match status" value="1"/>
</dbReference>
<name>A0A803KPK6_CHEQI</name>
<keyword evidence="10" id="KW-0067">ATP-binding</keyword>
<keyword evidence="14" id="KW-0325">Glycoprotein</keyword>
<evidence type="ECO:0000313" key="20">
    <source>
        <dbReference type="EnsemblPlants" id="AUR62000962-RA:cds"/>
    </source>
</evidence>
<dbReference type="PROSITE" id="PS00108">
    <property type="entry name" value="PROTEIN_KINASE_ST"/>
    <property type="match status" value="1"/>
</dbReference>
<evidence type="ECO:0000256" key="13">
    <source>
        <dbReference type="ARBA" id="ARBA00023170"/>
    </source>
</evidence>
<dbReference type="GO" id="GO:0016020">
    <property type="term" value="C:membrane"/>
    <property type="evidence" value="ECO:0007669"/>
    <property type="project" value="UniProtKB-SubCell"/>
</dbReference>
<protein>
    <recommendedName>
        <fullName evidence="22">Cysteine-rich receptor-like protein kinase 42</fullName>
    </recommendedName>
</protein>
<evidence type="ECO:0008006" key="22">
    <source>
        <dbReference type="Google" id="ProtNLM"/>
    </source>
</evidence>
<evidence type="ECO:0000256" key="2">
    <source>
        <dbReference type="ARBA" id="ARBA00022527"/>
    </source>
</evidence>
<dbReference type="Gene3D" id="1.10.510.10">
    <property type="entry name" value="Transferase(Phosphotransferase) domain 1"/>
    <property type="match status" value="1"/>
</dbReference>
<keyword evidence="2" id="KW-0723">Serine/threonine-protein kinase</keyword>
<dbReference type="InterPro" id="IPR052059">
    <property type="entry name" value="CR_Ser/Thr_kinase"/>
</dbReference>
<evidence type="ECO:0000256" key="5">
    <source>
        <dbReference type="ARBA" id="ARBA00022692"/>
    </source>
</evidence>
<keyword evidence="3" id="KW-0597">Phosphoprotein</keyword>